<evidence type="ECO:0000256" key="1">
    <source>
        <dbReference type="ARBA" id="ARBA00004141"/>
    </source>
</evidence>
<dbReference type="Proteomes" id="UP001497392">
    <property type="component" value="Unassembled WGS sequence"/>
</dbReference>
<evidence type="ECO:0000313" key="10">
    <source>
        <dbReference type="EMBL" id="CAL5229427.1"/>
    </source>
</evidence>
<reference evidence="10 11" key="1">
    <citation type="submission" date="2024-06" db="EMBL/GenBank/DDBJ databases">
        <authorList>
            <person name="Kraege A."/>
            <person name="Thomma B."/>
        </authorList>
    </citation>
    <scope>NUCLEOTIDE SEQUENCE [LARGE SCALE GENOMIC DNA]</scope>
</reference>
<evidence type="ECO:0000256" key="2">
    <source>
        <dbReference type="ARBA" id="ARBA00004229"/>
    </source>
</evidence>
<gene>
    <name evidence="10" type="primary">g12749</name>
    <name evidence="10" type="ORF">VP750_LOCUS11333</name>
</gene>
<dbReference type="Gene3D" id="1.10.3460.10">
    <property type="entry name" value="Chlorophyll a/b binding protein domain"/>
    <property type="match status" value="1"/>
</dbReference>
<comment type="caution">
    <text evidence="10">The sequence shown here is derived from an EMBL/GenBank/DDBJ whole genome shotgun (WGS) entry which is preliminary data.</text>
</comment>
<dbReference type="InterPro" id="IPR022796">
    <property type="entry name" value="Chloroa_b-bind"/>
</dbReference>
<keyword evidence="7" id="KW-0472">Membrane</keyword>
<feature type="compositionally biased region" description="Polar residues" evidence="9">
    <location>
        <begin position="49"/>
        <end position="71"/>
    </location>
</feature>
<keyword evidence="4" id="KW-0934">Plastid</keyword>
<dbReference type="EMBL" id="CAXHTA020000020">
    <property type="protein sequence ID" value="CAL5229427.1"/>
    <property type="molecule type" value="Genomic_DNA"/>
</dbReference>
<sequence>MEFGRVLTASAPALPLSHRAAARISAPSARSMRLAPIRAQAPEAEKQPGSVQKVSLEQSSAPSAEMQSNIAAQDKAPQQEVLSDNLQTGAEVVQFEVFGQTQEAINGRAAMVGFVAAVFAELTTQQSVWSQIAGKTTANGKVLEHGWQFAPLGFGAVVALLTYASIAPQFQAGEKPDSRSVGPFTPFAEKWNGRLAMLGFSGLLLVEIIKGNSPLF</sequence>
<organism evidence="10 11">
    <name type="scientific">Coccomyxa viridis</name>
    <dbReference type="NCBI Taxonomy" id="1274662"/>
    <lineage>
        <taxon>Eukaryota</taxon>
        <taxon>Viridiplantae</taxon>
        <taxon>Chlorophyta</taxon>
        <taxon>core chlorophytes</taxon>
        <taxon>Trebouxiophyceae</taxon>
        <taxon>Trebouxiophyceae incertae sedis</taxon>
        <taxon>Coccomyxaceae</taxon>
        <taxon>Coccomyxa</taxon>
    </lineage>
</organism>
<keyword evidence="3" id="KW-0150">Chloroplast</keyword>
<keyword evidence="5" id="KW-0812">Transmembrane</keyword>
<evidence type="ECO:0000256" key="9">
    <source>
        <dbReference type="SAM" id="MobiDB-lite"/>
    </source>
</evidence>
<protein>
    <submittedName>
        <fullName evidence="10">G12749 protein</fullName>
    </submittedName>
</protein>
<proteinExistence type="inferred from homology"/>
<evidence type="ECO:0000256" key="8">
    <source>
        <dbReference type="ARBA" id="ARBA00037956"/>
    </source>
</evidence>
<keyword evidence="11" id="KW-1185">Reference proteome</keyword>
<dbReference type="PANTHER" id="PTHR14154">
    <property type="entry name" value="UPF0041 BRAIN PROTEIN 44-RELATED"/>
    <property type="match status" value="1"/>
</dbReference>
<comment type="similarity">
    <text evidence="8">Belongs to the ELIP/psbS family.</text>
</comment>
<evidence type="ECO:0000256" key="4">
    <source>
        <dbReference type="ARBA" id="ARBA00022640"/>
    </source>
</evidence>
<accession>A0ABP1GDS1</accession>
<evidence type="ECO:0000256" key="7">
    <source>
        <dbReference type="ARBA" id="ARBA00023136"/>
    </source>
</evidence>
<keyword evidence="6" id="KW-1133">Transmembrane helix</keyword>
<evidence type="ECO:0000313" key="11">
    <source>
        <dbReference type="Proteomes" id="UP001497392"/>
    </source>
</evidence>
<dbReference type="SUPFAM" id="SSF103511">
    <property type="entry name" value="Chlorophyll a-b binding protein"/>
    <property type="match status" value="1"/>
</dbReference>
<evidence type="ECO:0000256" key="6">
    <source>
        <dbReference type="ARBA" id="ARBA00022989"/>
    </source>
</evidence>
<evidence type="ECO:0000256" key="5">
    <source>
        <dbReference type="ARBA" id="ARBA00022692"/>
    </source>
</evidence>
<name>A0ABP1GDS1_9CHLO</name>
<feature type="region of interest" description="Disordered" evidence="9">
    <location>
        <begin position="39"/>
        <end position="79"/>
    </location>
</feature>
<dbReference type="Pfam" id="PF00504">
    <property type="entry name" value="Chloroa_b-bind"/>
    <property type="match status" value="1"/>
</dbReference>
<comment type="subcellular location">
    <subcellularLocation>
        <location evidence="1">Membrane</location>
        <topology evidence="1">Multi-pass membrane protein</topology>
    </subcellularLocation>
    <subcellularLocation>
        <location evidence="2">Plastid</location>
        <location evidence="2">Chloroplast</location>
    </subcellularLocation>
</comment>
<evidence type="ECO:0000256" key="3">
    <source>
        <dbReference type="ARBA" id="ARBA00022528"/>
    </source>
</evidence>